<dbReference type="InterPro" id="IPR010539">
    <property type="entry name" value="BaxI_1-like"/>
</dbReference>
<dbReference type="OrthoDB" id="116480at2"/>
<evidence type="ECO:0000313" key="3">
    <source>
        <dbReference type="Proteomes" id="UP000221394"/>
    </source>
</evidence>
<gene>
    <name evidence="2" type="ORF">ATL41_2290</name>
</gene>
<keyword evidence="1" id="KW-0812">Transmembrane</keyword>
<feature type="transmembrane region" description="Helical" evidence="1">
    <location>
        <begin position="239"/>
        <end position="256"/>
    </location>
</feature>
<dbReference type="Proteomes" id="UP000221394">
    <property type="component" value="Unassembled WGS sequence"/>
</dbReference>
<comment type="caution">
    <text evidence="2">The sequence shown here is derived from an EMBL/GenBank/DDBJ whole genome shotgun (WGS) entry which is preliminary data.</text>
</comment>
<evidence type="ECO:0000256" key="1">
    <source>
        <dbReference type="SAM" id="Phobius"/>
    </source>
</evidence>
<dbReference type="AlphaFoldDB" id="A0A2A9EFE2"/>
<protein>
    <submittedName>
        <fullName evidence="2">Putative YccA/Bax inhibitor family protein</fullName>
    </submittedName>
</protein>
<dbReference type="PIRSF" id="PIRSF009160">
    <property type="entry name" value="UCP009160"/>
    <property type="match status" value="1"/>
</dbReference>
<dbReference type="Pfam" id="PF12811">
    <property type="entry name" value="BaxI_1"/>
    <property type="match status" value="1"/>
</dbReference>
<keyword evidence="1" id="KW-1133">Transmembrane helix</keyword>
<feature type="transmembrane region" description="Helical" evidence="1">
    <location>
        <begin position="197"/>
        <end position="218"/>
    </location>
</feature>
<reference evidence="2 3" key="1">
    <citation type="submission" date="2017-10" db="EMBL/GenBank/DDBJ databases">
        <title>Sequencing the genomes of 1000 actinobacteria strains.</title>
        <authorList>
            <person name="Klenk H.-P."/>
        </authorList>
    </citation>
    <scope>NUCLEOTIDE SEQUENCE [LARGE SCALE GENOMIC DNA]</scope>
    <source>
        <strain evidence="2 3">DSM 21574</strain>
    </source>
</reference>
<organism evidence="2 3">
    <name type="scientific">Flavimobilis soli</name>
    <dbReference type="NCBI Taxonomy" id="442709"/>
    <lineage>
        <taxon>Bacteria</taxon>
        <taxon>Bacillati</taxon>
        <taxon>Actinomycetota</taxon>
        <taxon>Actinomycetes</taxon>
        <taxon>Micrococcales</taxon>
        <taxon>Jonesiaceae</taxon>
        <taxon>Flavimobilis</taxon>
    </lineage>
</organism>
<evidence type="ECO:0000313" key="2">
    <source>
        <dbReference type="EMBL" id="PFG37523.1"/>
    </source>
</evidence>
<keyword evidence="1" id="KW-0472">Membrane</keyword>
<proteinExistence type="predicted"/>
<feature type="transmembrane region" description="Helical" evidence="1">
    <location>
        <begin position="51"/>
        <end position="72"/>
    </location>
</feature>
<dbReference type="RefSeq" id="WP_098458562.1">
    <property type="nucleotide sequence ID" value="NZ_PDJH01000001.1"/>
</dbReference>
<feature type="transmembrane region" description="Helical" evidence="1">
    <location>
        <begin position="78"/>
        <end position="96"/>
    </location>
</feature>
<feature type="transmembrane region" description="Helical" evidence="1">
    <location>
        <begin position="103"/>
        <end position="123"/>
    </location>
</feature>
<feature type="transmembrane region" description="Helical" evidence="1">
    <location>
        <begin position="163"/>
        <end position="185"/>
    </location>
</feature>
<sequence length="269" mass="28010">MSNPAFGSNPVFADPVKRRGEASVSPATLDAMYGAPSATPVQTNRLTYDDVIVKTGGLLGLLVIVAAITWQLTDAMPGLYLVGLGVGFVLALVNIFKKTPSPALITAYAVAEGVFLGGLSAILDSVYPGIAMQALIATVVTAGVTLALFASGKVRVSAKATKIFLVAMIGYAVFSLVNLGMMLFGATDAAWGLRSEITIAGLPLGVVIGALAVVLAAYSLVMDFDSIKRGVESGAPRNFAWSAAFGLILTLVWLYTEFLRIFALLSGRD</sequence>
<dbReference type="EMBL" id="PDJH01000001">
    <property type="protein sequence ID" value="PFG37523.1"/>
    <property type="molecule type" value="Genomic_DNA"/>
</dbReference>
<name>A0A2A9EFE2_9MICO</name>
<dbReference type="PANTHER" id="PTHR41282">
    <property type="entry name" value="CONSERVED TRANSMEMBRANE PROTEIN-RELATED"/>
    <property type="match status" value="1"/>
</dbReference>
<dbReference type="PANTHER" id="PTHR41282:SF1">
    <property type="entry name" value="CONSERVED TRANSMEMBRANE PROTEIN-RELATED"/>
    <property type="match status" value="1"/>
</dbReference>
<keyword evidence="3" id="KW-1185">Reference proteome</keyword>
<accession>A0A2A9EFE2</accession>
<feature type="transmembrane region" description="Helical" evidence="1">
    <location>
        <begin position="129"/>
        <end position="151"/>
    </location>
</feature>